<reference evidence="1" key="1">
    <citation type="journal article" date="2007" name="Science">
        <title>Draft genome of the filarial nematode parasite Brugia malayi.</title>
        <authorList>
            <person name="Ghedin E."/>
            <person name="Wang S."/>
            <person name="Spiro D."/>
            <person name="Caler E."/>
            <person name="Zhao Q."/>
            <person name="Crabtree J."/>
            <person name="Allen J.E."/>
            <person name="Delcher A.L."/>
            <person name="Guiliano D.B."/>
            <person name="Miranda-Saavedra D."/>
            <person name="Angiuoli S.V."/>
            <person name="Creasy T."/>
            <person name="Amedeo P."/>
            <person name="Haas B."/>
            <person name="El-Sayed N.M."/>
            <person name="Wortman J.R."/>
            <person name="Feldblyum T."/>
            <person name="Tallon L."/>
            <person name="Schatz M."/>
            <person name="Shumway M."/>
            <person name="Koo H."/>
            <person name="Salzberg S.L."/>
            <person name="Schobel S."/>
            <person name="Pertea M."/>
            <person name="Pop M."/>
            <person name="White O."/>
            <person name="Barton G.J."/>
            <person name="Carlow C.K."/>
            <person name="Crawford M.J."/>
            <person name="Daub J."/>
            <person name="Dimmic M.W."/>
            <person name="Estes C.F."/>
            <person name="Foster J.M."/>
            <person name="Ganatra M."/>
            <person name="Gregory W.F."/>
            <person name="Johnson N.M."/>
            <person name="Jin J."/>
            <person name="Komuniecki R."/>
            <person name="Korf I."/>
            <person name="Kumar S."/>
            <person name="Laney S."/>
            <person name="Li B.W."/>
            <person name="Li W."/>
            <person name="Lindblom T.H."/>
            <person name="Lustigman S."/>
            <person name="Ma D."/>
            <person name="Maina C.V."/>
            <person name="Martin D.M."/>
            <person name="McCarter J.P."/>
            <person name="McReynolds L."/>
            <person name="Mitreva M."/>
            <person name="Nutman T.B."/>
            <person name="Parkinson J."/>
            <person name="Peregrin-Alvarez J.M."/>
            <person name="Poole C."/>
            <person name="Ren Q."/>
            <person name="Saunders L."/>
            <person name="Sluder A.E."/>
            <person name="Smith K."/>
            <person name="Stanke M."/>
            <person name="Unnasch T.R."/>
            <person name="Ware J."/>
            <person name="Wei A.D."/>
            <person name="Weil G."/>
            <person name="Williams D.J."/>
            <person name="Zhang Y."/>
            <person name="Williams S.A."/>
            <person name="Fraser-Liggett C."/>
            <person name="Slatko B."/>
            <person name="Blaxter M.L."/>
            <person name="Scott A.L."/>
        </authorList>
    </citation>
    <scope>NUCLEOTIDE SEQUENCE</scope>
    <source>
        <strain evidence="1">FR3</strain>
    </source>
</reference>
<dbReference type="EMBL" id="LN856617">
    <property type="protein sequence ID" value="CDP91879.1"/>
    <property type="molecule type" value="Genomic_DNA"/>
</dbReference>
<organism evidence="1">
    <name type="scientific">Brugia malayi</name>
    <name type="common">Filarial nematode worm</name>
    <dbReference type="NCBI Taxonomy" id="6279"/>
    <lineage>
        <taxon>Eukaryota</taxon>
        <taxon>Metazoa</taxon>
        <taxon>Ecdysozoa</taxon>
        <taxon>Nematoda</taxon>
        <taxon>Chromadorea</taxon>
        <taxon>Rhabditida</taxon>
        <taxon>Spirurina</taxon>
        <taxon>Spiruromorpha</taxon>
        <taxon>Filarioidea</taxon>
        <taxon>Onchocercidae</taxon>
        <taxon>Brugia</taxon>
    </lineage>
</organism>
<name>A0A1I9G092_BRUMA</name>
<accession>A0A1I9G092</accession>
<protein>
    <submittedName>
        <fullName evidence="1">Bm221</fullName>
    </submittedName>
</protein>
<evidence type="ECO:0000313" key="1">
    <source>
        <dbReference type="EMBL" id="CDP91879.1"/>
    </source>
</evidence>
<proteinExistence type="predicted"/>
<sequence>MVRQLIQRGIPYSSSNSSVNYIPKDNYSKNATYLSMSKVKRLSSKIEKPGYDARPNSLIL</sequence>
<gene>
    <name evidence="1" type="primary">Bm221</name>
    <name evidence="1" type="ORF">BM_Bm221</name>
</gene>
<reference evidence="1" key="2">
    <citation type="submission" date="2012-12" db="EMBL/GenBank/DDBJ databases">
        <authorList>
            <consortium name="WormBase Consortium"/>
            <person name="Ghedin E."/>
            <person name="Paulini M."/>
        </authorList>
    </citation>
    <scope>NUCLEOTIDE SEQUENCE</scope>
    <source>
        <strain evidence="1">FR3</strain>
    </source>
</reference>
<dbReference type="AlphaFoldDB" id="A0A1I9G092"/>